<dbReference type="EMBL" id="CAAE01013039">
    <property type="protein sequence ID" value="CAF94789.1"/>
    <property type="molecule type" value="Genomic_DNA"/>
</dbReference>
<reference evidence="2" key="2">
    <citation type="submission" date="2004-02" db="EMBL/GenBank/DDBJ databases">
        <authorList>
            <consortium name="Genoscope"/>
            <consortium name="Whitehead Institute Centre for Genome Research"/>
        </authorList>
    </citation>
    <scope>NUCLEOTIDE SEQUENCE</scope>
</reference>
<feature type="region of interest" description="Disordered" evidence="1">
    <location>
        <begin position="1"/>
        <end position="31"/>
    </location>
</feature>
<comment type="caution">
    <text evidence="2">The sequence shown here is derived from an EMBL/GenBank/DDBJ whole genome shotgun (WGS) entry which is preliminary data.</text>
</comment>
<sequence>QGSPAETQTSPRGTSHLSLPLPEAGNGTTHRVRSLCSGYHSPCFRVSSETSLQCATLVNIKK</sequence>
<reference evidence="2" key="1">
    <citation type="journal article" date="2004" name="Nature">
        <title>Genome duplication in the teleost fish Tetraodon nigroviridis reveals the early vertebrate proto-karyotype.</title>
        <authorList>
            <person name="Jaillon O."/>
            <person name="Aury J.-M."/>
            <person name="Brunet F."/>
            <person name="Petit J.-L."/>
            <person name="Stange-Thomann N."/>
            <person name="Mauceli E."/>
            <person name="Bouneau L."/>
            <person name="Fischer C."/>
            <person name="Ozouf-Costaz C."/>
            <person name="Bernot A."/>
            <person name="Nicaud S."/>
            <person name="Jaffe D."/>
            <person name="Fisher S."/>
            <person name="Lutfalla G."/>
            <person name="Dossat C."/>
            <person name="Segurens B."/>
            <person name="Dasilva C."/>
            <person name="Salanoubat M."/>
            <person name="Levy M."/>
            <person name="Boudet N."/>
            <person name="Castellano S."/>
            <person name="Anthouard V."/>
            <person name="Jubin C."/>
            <person name="Castelli V."/>
            <person name="Katinka M."/>
            <person name="Vacherie B."/>
            <person name="Biemont C."/>
            <person name="Skalli Z."/>
            <person name="Cattolico L."/>
            <person name="Poulain J."/>
            <person name="De Berardinis V."/>
            <person name="Cruaud C."/>
            <person name="Duprat S."/>
            <person name="Brottier P."/>
            <person name="Coutanceau J.-P."/>
            <person name="Gouzy J."/>
            <person name="Parra G."/>
            <person name="Lardier G."/>
            <person name="Chapple C."/>
            <person name="McKernan K.J."/>
            <person name="McEwan P."/>
            <person name="Bosak S."/>
            <person name="Kellis M."/>
            <person name="Volff J.-N."/>
            <person name="Guigo R."/>
            <person name="Zody M.C."/>
            <person name="Mesirov J."/>
            <person name="Lindblad-Toh K."/>
            <person name="Birren B."/>
            <person name="Nusbaum C."/>
            <person name="Kahn D."/>
            <person name="Robinson-Rechavi M."/>
            <person name="Laudet V."/>
            <person name="Schachter V."/>
            <person name="Quetier F."/>
            <person name="Saurin W."/>
            <person name="Scarpelli C."/>
            <person name="Wincker P."/>
            <person name="Lander E.S."/>
            <person name="Weissenbach J."/>
            <person name="Roest Crollius H."/>
        </authorList>
    </citation>
    <scope>NUCLEOTIDE SEQUENCE [LARGE SCALE GENOMIC DNA]</scope>
</reference>
<gene>
    <name evidence="2" type="ORF">GSTENG00011132001</name>
</gene>
<dbReference type="AlphaFoldDB" id="Q4SX43"/>
<dbReference type="KEGG" id="tng:GSTEN00011132G001"/>
<organism evidence="2">
    <name type="scientific">Tetraodon nigroviridis</name>
    <name type="common">Spotted green pufferfish</name>
    <name type="synonym">Chelonodon nigroviridis</name>
    <dbReference type="NCBI Taxonomy" id="99883"/>
    <lineage>
        <taxon>Eukaryota</taxon>
        <taxon>Metazoa</taxon>
        <taxon>Chordata</taxon>
        <taxon>Craniata</taxon>
        <taxon>Vertebrata</taxon>
        <taxon>Euteleostomi</taxon>
        <taxon>Actinopterygii</taxon>
        <taxon>Neopterygii</taxon>
        <taxon>Teleostei</taxon>
        <taxon>Neoteleostei</taxon>
        <taxon>Acanthomorphata</taxon>
        <taxon>Eupercaria</taxon>
        <taxon>Tetraodontiformes</taxon>
        <taxon>Tetradontoidea</taxon>
        <taxon>Tetraodontidae</taxon>
        <taxon>Tetraodon</taxon>
    </lineage>
</organism>
<proteinExistence type="predicted"/>
<evidence type="ECO:0000256" key="1">
    <source>
        <dbReference type="SAM" id="MobiDB-lite"/>
    </source>
</evidence>
<evidence type="ECO:0000313" key="2">
    <source>
        <dbReference type="EMBL" id="CAF94789.1"/>
    </source>
</evidence>
<feature type="non-terminal residue" evidence="2">
    <location>
        <position position="1"/>
    </location>
</feature>
<feature type="compositionally biased region" description="Polar residues" evidence="1">
    <location>
        <begin position="1"/>
        <end position="17"/>
    </location>
</feature>
<protein>
    <submittedName>
        <fullName evidence="2">(spotted green pufferfish) hypothetical protein</fullName>
    </submittedName>
</protein>
<accession>Q4SX43</accession>
<name>Q4SX43_TETNG</name>